<dbReference type="PROSITE" id="PS00237">
    <property type="entry name" value="G_PROTEIN_RECEP_F1_1"/>
    <property type="match status" value="1"/>
</dbReference>
<dbReference type="AlphaFoldDB" id="A0A1U7QN27"/>
<keyword evidence="3 12" id="KW-0716">Sensory transduction</keyword>
<feature type="transmembrane region" description="Helical" evidence="12">
    <location>
        <begin position="59"/>
        <end position="82"/>
    </location>
</feature>
<evidence type="ECO:0000256" key="12">
    <source>
        <dbReference type="RuleBase" id="RU363047"/>
    </source>
</evidence>
<evidence type="ECO:0000313" key="15">
    <source>
        <dbReference type="RefSeq" id="XP_005077365.1"/>
    </source>
</evidence>
<dbReference type="Gene3D" id="1.20.1070.10">
    <property type="entry name" value="Rhodopsin 7-helix transmembrane proteins"/>
    <property type="match status" value="1"/>
</dbReference>
<feature type="transmembrane region" description="Helical" evidence="12">
    <location>
        <begin position="94"/>
        <end position="120"/>
    </location>
</feature>
<keyword evidence="6 12" id="KW-1133">Transmembrane helix</keyword>
<keyword evidence="4 11" id="KW-0812">Transmembrane</keyword>
<dbReference type="InterPro" id="IPR000276">
    <property type="entry name" value="GPCR_Rhodpsn"/>
</dbReference>
<keyword evidence="9 11" id="KW-0675">Receptor</keyword>
<keyword evidence="14" id="KW-1185">Reference proteome</keyword>
<dbReference type="CDD" id="cd15234">
    <property type="entry name" value="7tmA_OR7-like"/>
    <property type="match status" value="1"/>
</dbReference>
<sequence length="312" mass="34864">MESGNQTGVFYFFLLELTHDATMEPLIFGLFLFTYVVTILGNLLIIVTVSSDTHLQTPMYLFLSKLSFTDICLSSATVLNMLKNIHTHDQSISYTGCLTQACFVLNFAVLESCVLAAMAYDRYAAICHPLNYTVIMNPNFCGLLILLSLIISIVNSLLQCLMVQRLSFCTNFQLPLFFCELAQVIKLACSDALINYILIYLATFIFGGIPISGIIFSYTRIVSSILRISSLRGRYKAFSTCVSHFVVVSLFYGAAVGVYISSAITVSPQITTVSYMMYTVLPQMLNPFIYSLRNRDMKKALGKLITKVSCFR</sequence>
<feature type="transmembrane region" description="Helical" evidence="12">
    <location>
        <begin position="26"/>
        <end position="47"/>
    </location>
</feature>
<reference evidence="15" key="1">
    <citation type="submission" date="2025-08" db="UniProtKB">
        <authorList>
            <consortium name="RefSeq"/>
        </authorList>
    </citation>
    <scope>IDENTIFICATION</scope>
    <source>
        <tissue evidence="15">Liver</tissue>
    </source>
</reference>
<keyword evidence="8 12" id="KW-0472">Membrane</keyword>
<evidence type="ECO:0000259" key="13">
    <source>
        <dbReference type="PROSITE" id="PS50262"/>
    </source>
</evidence>
<dbReference type="KEGG" id="maua:101843881"/>
<dbReference type="PANTHER" id="PTHR48001">
    <property type="entry name" value="OLFACTORY RECEPTOR"/>
    <property type="match status" value="1"/>
</dbReference>
<dbReference type="GeneID" id="101843881"/>
<keyword evidence="7 11" id="KW-0297">G-protein coupled receptor</keyword>
<gene>
    <name evidence="15" type="primary">LOC101843881</name>
</gene>
<evidence type="ECO:0000256" key="1">
    <source>
        <dbReference type="ARBA" id="ARBA00004651"/>
    </source>
</evidence>
<keyword evidence="5 12" id="KW-0552">Olfaction</keyword>
<evidence type="ECO:0000256" key="8">
    <source>
        <dbReference type="ARBA" id="ARBA00023136"/>
    </source>
</evidence>
<dbReference type="InterPro" id="IPR000725">
    <property type="entry name" value="Olfact_rcpt"/>
</dbReference>
<evidence type="ECO:0000256" key="11">
    <source>
        <dbReference type="RuleBase" id="RU000688"/>
    </source>
</evidence>
<dbReference type="eggNOG" id="ENOG502QVH7">
    <property type="taxonomic scope" value="Eukaryota"/>
</dbReference>
<evidence type="ECO:0000256" key="7">
    <source>
        <dbReference type="ARBA" id="ARBA00023040"/>
    </source>
</evidence>
<dbReference type="GO" id="GO:0004930">
    <property type="term" value="F:G protein-coupled receptor activity"/>
    <property type="evidence" value="ECO:0007669"/>
    <property type="project" value="UniProtKB-KW"/>
</dbReference>
<feature type="domain" description="G-protein coupled receptors family 1 profile" evidence="13">
    <location>
        <begin position="41"/>
        <end position="290"/>
    </location>
</feature>
<evidence type="ECO:0000256" key="2">
    <source>
        <dbReference type="ARBA" id="ARBA00022475"/>
    </source>
</evidence>
<evidence type="ECO:0000256" key="10">
    <source>
        <dbReference type="ARBA" id="ARBA00023224"/>
    </source>
</evidence>
<evidence type="ECO:0000256" key="9">
    <source>
        <dbReference type="ARBA" id="ARBA00023170"/>
    </source>
</evidence>
<feature type="transmembrane region" description="Helical" evidence="12">
    <location>
        <begin position="272"/>
        <end position="292"/>
    </location>
</feature>
<evidence type="ECO:0000256" key="3">
    <source>
        <dbReference type="ARBA" id="ARBA00022606"/>
    </source>
</evidence>
<evidence type="ECO:0000256" key="5">
    <source>
        <dbReference type="ARBA" id="ARBA00022725"/>
    </source>
</evidence>
<dbReference type="PRINTS" id="PR00245">
    <property type="entry name" value="OLFACTORYR"/>
</dbReference>
<dbReference type="SUPFAM" id="SSF81321">
    <property type="entry name" value="Family A G protein-coupled receptor-like"/>
    <property type="match status" value="1"/>
</dbReference>
<feature type="transmembrane region" description="Helical" evidence="12">
    <location>
        <begin position="237"/>
        <end position="260"/>
    </location>
</feature>
<dbReference type="Pfam" id="PF13853">
    <property type="entry name" value="7tm_4"/>
    <property type="match status" value="1"/>
</dbReference>
<dbReference type="PROSITE" id="PS50262">
    <property type="entry name" value="G_PROTEIN_RECEP_F1_2"/>
    <property type="match status" value="1"/>
</dbReference>
<feature type="transmembrane region" description="Helical" evidence="12">
    <location>
        <begin position="132"/>
        <end position="154"/>
    </location>
</feature>
<keyword evidence="2 12" id="KW-1003">Cell membrane</keyword>
<evidence type="ECO:0000256" key="4">
    <source>
        <dbReference type="ARBA" id="ARBA00022692"/>
    </source>
</evidence>
<evidence type="ECO:0000313" key="14">
    <source>
        <dbReference type="Proteomes" id="UP000886700"/>
    </source>
</evidence>
<protein>
    <recommendedName>
        <fullName evidence="12">Olfactory receptor</fullName>
    </recommendedName>
</protein>
<feature type="transmembrane region" description="Helical" evidence="12">
    <location>
        <begin position="197"/>
        <end position="216"/>
    </location>
</feature>
<comment type="subcellular location">
    <subcellularLocation>
        <location evidence="1 12">Cell membrane</location>
        <topology evidence="1 12">Multi-pass membrane protein</topology>
    </subcellularLocation>
</comment>
<evidence type="ECO:0000256" key="6">
    <source>
        <dbReference type="ARBA" id="ARBA00022989"/>
    </source>
</evidence>
<comment type="similarity">
    <text evidence="11">Belongs to the G-protein coupled receptor 1 family.</text>
</comment>
<name>A0A1U7QN27_MESAU</name>
<dbReference type="GO" id="GO:0005886">
    <property type="term" value="C:plasma membrane"/>
    <property type="evidence" value="ECO:0007669"/>
    <property type="project" value="UniProtKB-SubCell"/>
</dbReference>
<proteinExistence type="inferred from homology"/>
<accession>A0A1U7QN27</accession>
<dbReference type="Proteomes" id="UP000886700">
    <property type="component" value="Unplaced"/>
</dbReference>
<dbReference type="RefSeq" id="XP_005077365.1">
    <property type="nucleotide sequence ID" value="XM_005077308.3"/>
</dbReference>
<dbReference type="FunFam" id="1.20.1070.10:FF:000009">
    <property type="entry name" value="Olfactory receptor"/>
    <property type="match status" value="1"/>
</dbReference>
<dbReference type="PRINTS" id="PR00237">
    <property type="entry name" value="GPCRRHODOPSN"/>
</dbReference>
<dbReference type="GO" id="GO:0004984">
    <property type="term" value="F:olfactory receptor activity"/>
    <property type="evidence" value="ECO:0007669"/>
    <property type="project" value="InterPro"/>
</dbReference>
<organism evidence="14 15">
    <name type="scientific">Mesocricetus auratus</name>
    <name type="common">Golden hamster</name>
    <dbReference type="NCBI Taxonomy" id="10036"/>
    <lineage>
        <taxon>Eukaryota</taxon>
        <taxon>Metazoa</taxon>
        <taxon>Chordata</taxon>
        <taxon>Craniata</taxon>
        <taxon>Vertebrata</taxon>
        <taxon>Euteleostomi</taxon>
        <taxon>Mammalia</taxon>
        <taxon>Eutheria</taxon>
        <taxon>Euarchontoglires</taxon>
        <taxon>Glires</taxon>
        <taxon>Rodentia</taxon>
        <taxon>Myomorpha</taxon>
        <taxon>Muroidea</taxon>
        <taxon>Cricetidae</taxon>
        <taxon>Cricetinae</taxon>
        <taxon>Mesocricetus</taxon>
    </lineage>
</organism>
<dbReference type="OrthoDB" id="9592300at2759"/>
<dbReference type="InterPro" id="IPR017452">
    <property type="entry name" value="GPCR_Rhodpsn_7TM"/>
</dbReference>
<keyword evidence="10 11" id="KW-0807">Transducer</keyword>